<evidence type="ECO:0000256" key="2">
    <source>
        <dbReference type="ARBA" id="ARBA00022679"/>
    </source>
</evidence>
<comment type="similarity">
    <text evidence="5 6">Belongs to the class I-like SAM-binding methyltransferase superfamily. C5-methyltransferase family.</text>
</comment>
<evidence type="ECO:0000256" key="5">
    <source>
        <dbReference type="PROSITE-ProRule" id="PRU01016"/>
    </source>
</evidence>
<evidence type="ECO:0000313" key="8">
    <source>
        <dbReference type="EMBL" id="PZO18705.1"/>
    </source>
</evidence>
<protein>
    <recommendedName>
        <fullName evidence="7">Cytosine-specific methyltransferase</fullName>
        <ecNumber evidence="7">2.1.1.37</ecNumber>
    </recommendedName>
</protein>
<dbReference type="GO" id="GO:0009307">
    <property type="term" value="P:DNA restriction-modification system"/>
    <property type="evidence" value="ECO:0007669"/>
    <property type="project" value="UniProtKB-KW"/>
</dbReference>
<dbReference type="GO" id="GO:0003886">
    <property type="term" value="F:DNA (cytosine-5-)-methyltransferase activity"/>
    <property type="evidence" value="ECO:0007669"/>
    <property type="project" value="UniProtKB-EC"/>
</dbReference>
<comment type="caution">
    <text evidence="8">The sequence shown here is derived from an EMBL/GenBank/DDBJ whole genome shotgun (WGS) entry which is preliminary data.</text>
</comment>
<accession>A0A2W4W8X3</accession>
<dbReference type="PRINTS" id="PR00105">
    <property type="entry name" value="C5METTRFRASE"/>
</dbReference>
<keyword evidence="2 5" id="KW-0808">Transferase</keyword>
<dbReference type="GO" id="GO:0003677">
    <property type="term" value="F:DNA binding"/>
    <property type="evidence" value="ECO:0007669"/>
    <property type="project" value="TreeGrafter"/>
</dbReference>
<dbReference type="GO" id="GO:0032259">
    <property type="term" value="P:methylation"/>
    <property type="evidence" value="ECO:0007669"/>
    <property type="project" value="UniProtKB-KW"/>
</dbReference>
<keyword evidence="1 5" id="KW-0489">Methyltransferase</keyword>
<dbReference type="Proteomes" id="UP000249354">
    <property type="component" value="Unassembled WGS sequence"/>
</dbReference>
<gene>
    <name evidence="8" type="ORF">DCF25_09380</name>
</gene>
<keyword evidence="4" id="KW-0680">Restriction system</keyword>
<dbReference type="InterPro" id="IPR029063">
    <property type="entry name" value="SAM-dependent_MTases_sf"/>
</dbReference>
<dbReference type="NCBIfam" id="TIGR00675">
    <property type="entry name" value="dcm"/>
    <property type="match status" value="1"/>
</dbReference>
<dbReference type="Gene3D" id="3.40.50.150">
    <property type="entry name" value="Vaccinia Virus protein VP39"/>
    <property type="match status" value="1"/>
</dbReference>
<dbReference type="SUPFAM" id="SSF53335">
    <property type="entry name" value="S-adenosyl-L-methionine-dependent methyltransferases"/>
    <property type="match status" value="1"/>
</dbReference>
<dbReference type="Pfam" id="PF00145">
    <property type="entry name" value="DNA_methylase"/>
    <property type="match status" value="1"/>
</dbReference>
<dbReference type="PROSITE" id="PS51679">
    <property type="entry name" value="SAM_MT_C5"/>
    <property type="match status" value="1"/>
</dbReference>
<reference evidence="8 9" key="2">
    <citation type="submission" date="2018-06" db="EMBL/GenBank/DDBJ databases">
        <title>Metagenomic assembly of (sub)arctic Cyanobacteria and their associated microbiome from non-axenic cultures.</title>
        <authorList>
            <person name="Baurain D."/>
        </authorList>
    </citation>
    <scope>NUCLEOTIDE SEQUENCE [LARGE SCALE GENOMIC DNA]</scope>
    <source>
        <strain evidence="8">ULC129bin1</strain>
    </source>
</reference>
<feature type="active site" evidence="5">
    <location>
        <position position="117"/>
    </location>
</feature>
<comment type="catalytic activity">
    <reaction evidence="7">
        <text>a 2'-deoxycytidine in DNA + S-adenosyl-L-methionine = a 5-methyl-2'-deoxycytidine in DNA + S-adenosyl-L-homocysteine + H(+)</text>
        <dbReference type="Rhea" id="RHEA:13681"/>
        <dbReference type="Rhea" id="RHEA-COMP:11369"/>
        <dbReference type="Rhea" id="RHEA-COMP:11370"/>
        <dbReference type="ChEBI" id="CHEBI:15378"/>
        <dbReference type="ChEBI" id="CHEBI:57856"/>
        <dbReference type="ChEBI" id="CHEBI:59789"/>
        <dbReference type="ChEBI" id="CHEBI:85452"/>
        <dbReference type="ChEBI" id="CHEBI:85454"/>
        <dbReference type="EC" id="2.1.1.37"/>
    </reaction>
</comment>
<dbReference type="EC" id="2.1.1.37" evidence="7"/>
<proteinExistence type="inferred from homology"/>
<evidence type="ECO:0000313" key="9">
    <source>
        <dbReference type="Proteomes" id="UP000249354"/>
    </source>
</evidence>
<evidence type="ECO:0000256" key="4">
    <source>
        <dbReference type="ARBA" id="ARBA00022747"/>
    </source>
</evidence>
<dbReference type="GO" id="GO:0044027">
    <property type="term" value="P:negative regulation of gene expression via chromosomal CpG island methylation"/>
    <property type="evidence" value="ECO:0007669"/>
    <property type="project" value="TreeGrafter"/>
</dbReference>
<dbReference type="InterPro" id="IPR018117">
    <property type="entry name" value="C5_DNA_meth_AS"/>
</dbReference>
<evidence type="ECO:0000256" key="6">
    <source>
        <dbReference type="RuleBase" id="RU000416"/>
    </source>
</evidence>
<dbReference type="Gene3D" id="3.90.120.10">
    <property type="entry name" value="DNA Methylase, subunit A, domain 2"/>
    <property type="match status" value="1"/>
</dbReference>
<keyword evidence="3 5" id="KW-0949">S-adenosyl-L-methionine</keyword>
<dbReference type="PANTHER" id="PTHR10629:SF52">
    <property type="entry name" value="DNA (CYTOSINE-5)-METHYLTRANSFERASE 1"/>
    <property type="match status" value="1"/>
</dbReference>
<sequence>MCYSLVLDCFKNVLMSSLVAQPLWKVVDLFSGCGGMSAGFRVYDDHFSIVGAVDYEVAKPGRGKHKPSSTRCNSTYRRNIGIAPKYADLSSLNPQAYRQELGLEKGELEVLIACPPCTGFSQKNARNHLEDDPRNGLVERTASFVEEFFPEFLVMENVKELLNGKQAHHFQYLCDRLSHLNYSVYSGVHNLSDYGLPQRRMRTLVIARRDYGFLGDKPLTSVGRLTTVREAIAHLPKVSAGEVHSADLMHVAPGMTATVQRRIRAIPKNGGSWGDIMNDPNFSEEEKRSLLIPSMFRARPGSFPDVYGRLKWDTVAATITRECGHVGNGRYVHPEQDRLLTVREMALLQGFPSTYFFEGPVSAKYNQIGDAVPPSISKQIAEYIIRLKTCSGVTRIEATYQKAHQPSLLTPA</sequence>
<organism evidence="8 9">
    <name type="scientific">Leptolyngbya foveolarum</name>
    <dbReference type="NCBI Taxonomy" id="47253"/>
    <lineage>
        <taxon>Bacteria</taxon>
        <taxon>Bacillati</taxon>
        <taxon>Cyanobacteriota</taxon>
        <taxon>Cyanophyceae</taxon>
        <taxon>Leptolyngbyales</taxon>
        <taxon>Leptolyngbyaceae</taxon>
        <taxon>Leptolyngbya group</taxon>
        <taxon>Leptolyngbya</taxon>
    </lineage>
</organism>
<dbReference type="PANTHER" id="PTHR10629">
    <property type="entry name" value="CYTOSINE-SPECIFIC METHYLTRANSFERASE"/>
    <property type="match status" value="1"/>
</dbReference>
<name>A0A2W4W8X3_9CYAN</name>
<dbReference type="PROSITE" id="PS00094">
    <property type="entry name" value="C5_MTASE_1"/>
    <property type="match status" value="1"/>
</dbReference>
<evidence type="ECO:0000256" key="3">
    <source>
        <dbReference type="ARBA" id="ARBA00022691"/>
    </source>
</evidence>
<dbReference type="AlphaFoldDB" id="A0A2W4W8X3"/>
<evidence type="ECO:0000256" key="7">
    <source>
        <dbReference type="RuleBase" id="RU000417"/>
    </source>
</evidence>
<dbReference type="InterPro" id="IPR001525">
    <property type="entry name" value="C5_MeTfrase"/>
</dbReference>
<dbReference type="InterPro" id="IPR050390">
    <property type="entry name" value="C5-Methyltransferase"/>
</dbReference>
<evidence type="ECO:0000256" key="1">
    <source>
        <dbReference type="ARBA" id="ARBA00022603"/>
    </source>
</evidence>
<reference evidence="9" key="1">
    <citation type="submission" date="2018-04" db="EMBL/GenBank/DDBJ databases">
        <authorList>
            <person name="Cornet L."/>
        </authorList>
    </citation>
    <scope>NUCLEOTIDE SEQUENCE [LARGE SCALE GENOMIC DNA]</scope>
</reference>
<dbReference type="EMBL" id="QBMC01000051">
    <property type="protein sequence ID" value="PZO18705.1"/>
    <property type="molecule type" value="Genomic_DNA"/>
</dbReference>